<feature type="repeat" description="PPR" evidence="2">
    <location>
        <begin position="338"/>
        <end position="372"/>
    </location>
</feature>
<protein>
    <submittedName>
        <fullName evidence="3">Pentatricopeptide repeat-containing protein</fullName>
    </submittedName>
</protein>
<organism evidence="3 4">
    <name type="scientific">Dendrobium catenatum</name>
    <dbReference type="NCBI Taxonomy" id="906689"/>
    <lineage>
        <taxon>Eukaryota</taxon>
        <taxon>Viridiplantae</taxon>
        <taxon>Streptophyta</taxon>
        <taxon>Embryophyta</taxon>
        <taxon>Tracheophyta</taxon>
        <taxon>Spermatophyta</taxon>
        <taxon>Magnoliopsida</taxon>
        <taxon>Liliopsida</taxon>
        <taxon>Asparagales</taxon>
        <taxon>Orchidaceae</taxon>
        <taxon>Epidendroideae</taxon>
        <taxon>Malaxideae</taxon>
        <taxon>Dendrobiinae</taxon>
        <taxon>Dendrobium</taxon>
    </lineage>
</organism>
<proteinExistence type="predicted"/>
<dbReference type="InterPro" id="IPR046848">
    <property type="entry name" value="E_motif"/>
</dbReference>
<dbReference type="Proteomes" id="UP000233837">
    <property type="component" value="Unassembled WGS sequence"/>
</dbReference>
<dbReference type="Pfam" id="PF13041">
    <property type="entry name" value="PPR_2"/>
    <property type="match status" value="4"/>
</dbReference>
<accession>A0A2I0VEL3</accession>
<reference evidence="3 4" key="1">
    <citation type="journal article" date="2016" name="Sci. Rep.">
        <title>The Dendrobium catenatum Lindl. genome sequence provides insights into polysaccharide synthase, floral development and adaptive evolution.</title>
        <authorList>
            <person name="Zhang G.Q."/>
            <person name="Xu Q."/>
            <person name="Bian C."/>
            <person name="Tsai W.C."/>
            <person name="Yeh C.M."/>
            <person name="Liu K.W."/>
            <person name="Yoshida K."/>
            <person name="Zhang L.S."/>
            <person name="Chang S.B."/>
            <person name="Chen F."/>
            <person name="Shi Y."/>
            <person name="Su Y.Y."/>
            <person name="Zhang Y.Q."/>
            <person name="Chen L.J."/>
            <person name="Yin Y."/>
            <person name="Lin M."/>
            <person name="Huang H."/>
            <person name="Deng H."/>
            <person name="Wang Z.W."/>
            <person name="Zhu S.L."/>
            <person name="Zhao X."/>
            <person name="Deng C."/>
            <person name="Niu S.C."/>
            <person name="Huang J."/>
            <person name="Wang M."/>
            <person name="Liu G.H."/>
            <person name="Yang H.J."/>
            <person name="Xiao X.J."/>
            <person name="Hsiao Y.Y."/>
            <person name="Wu W.L."/>
            <person name="Chen Y.Y."/>
            <person name="Mitsuda N."/>
            <person name="Ohme-Takagi M."/>
            <person name="Luo Y.B."/>
            <person name="Van de Peer Y."/>
            <person name="Liu Z.J."/>
        </authorList>
    </citation>
    <scope>NUCLEOTIDE SEQUENCE [LARGE SCALE GENOMIC DNA]</scope>
    <source>
        <tissue evidence="3">The whole plant</tissue>
    </source>
</reference>
<dbReference type="NCBIfam" id="TIGR00756">
    <property type="entry name" value="PPR"/>
    <property type="match status" value="3"/>
</dbReference>
<dbReference type="PANTHER" id="PTHR47926:SF471">
    <property type="entry name" value="DYW DOMAIN-CONTAINING PROTEIN"/>
    <property type="match status" value="1"/>
</dbReference>
<dbReference type="InterPro" id="IPR002885">
    <property type="entry name" value="PPR_rpt"/>
</dbReference>
<name>A0A2I0VEL3_9ASPA</name>
<evidence type="ECO:0000256" key="2">
    <source>
        <dbReference type="PROSITE-ProRule" id="PRU00708"/>
    </source>
</evidence>
<feature type="repeat" description="PPR" evidence="2">
    <location>
        <begin position="137"/>
        <end position="171"/>
    </location>
</feature>
<evidence type="ECO:0000256" key="1">
    <source>
        <dbReference type="ARBA" id="ARBA00022737"/>
    </source>
</evidence>
<keyword evidence="4" id="KW-1185">Reference proteome</keyword>
<dbReference type="FunFam" id="1.25.40.10:FF:000381">
    <property type="entry name" value="Pentatricopeptide repeat-containing protein"/>
    <property type="match status" value="3"/>
</dbReference>
<dbReference type="Pfam" id="PF01535">
    <property type="entry name" value="PPR"/>
    <property type="match status" value="3"/>
</dbReference>
<dbReference type="PROSITE" id="PS51375">
    <property type="entry name" value="PPR"/>
    <property type="match status" value="5"/>
</dbReference>
<dbReference type="InterPro" id="IPR011990">
    <property type="entry name" value="TPR-like_helical_dom_sf"/>
</dbReference>
<dbReference type="GO" id="GO:0009451">
    <property type="term" value="P:RNA modification"/>
    <property type="evidence" value="ECO:0007669"/>
    <property type="project" value="InterPro"/>
</dbReference>
<dbReference type="EMBL" id="KZ503723">
    <property type="protein sequence ID" value="PKU61857.1"/>
    <property type="molecule type" value="Genomic_DNA"/>
</dbReference>
<evidence type="ECO:0000313" key="4">
    <source>
        <dbReference type="Proteomes" id="UP000233837"/>
    </source>
</evidence>
<dbReference type="Gene3D" id="1.25.40.10">
    <property type="entry name" value="Tetratricopeptide repeat domain"/>
    <property type="match status" value="6"/>
</dbReference>
<feature type="repeat" description="PPR" evidence="2">
    <location>
        <begin position="238"/>
        <end position="272"/>
    </location>
</feature>
<dbReference type="GO" id="GO:0003723">
    <property type="term" value="F:RNA binding"/>
    <property type="evidence" value="ECO:0007669"/>
    <property type="project" value="InterPro"/>
</dbReference>
<dbReference type="Pfam" id="PF20431">
    <property type="entry name" value="E_motif"/>
    <property type="match status" value="1"/>
</dbReference>
<dbReference type="AlphaFoldDB" id="A0A2I0VEL3"/>
<feature type="repeat" description="PPR" evidence="2">
    <location>
        <begin position="441"/>
        <end position="475"/>
    </location>
</feature>
<dbReference type="InterPro" id="IPR046960">
    <property type="entry name" value="PPR_At4g14850-like_plant"/>
</dbReference>
<dbReference type="FunFam" id="1.25.40.10:FF:001093">
    <property type="entry name" value="Pentatricopeptide repeat-containing protein At2g34400"/>
    <property type="match status" value="1"/>
</dbReference>
<reference evidence="3 4" key="2">
    <citation type="journal article" date="2017" name="Nature">
        <title>The Apostasia genome and the evolution of orchids.</title>
        <authorList>
            <person name="Zhang G.Q."/>
            <person name="Liu K.W."/>
            <person name="Li Z."/>
            <person name="Lohaus R."/>
            <person name="Hsiao Y.Y."/>
            <person name="Niu S.C."/>
            <person name="Wang J.Y."/>
            <person name="Lin Y.C."/>
            <person name="Xu Q."/>
            <person name="Chen L.J."/>
            <person name="Yoshida K."/>
            <person name="Fujiwara S."/>
            <person name="Wang Z.W."/>
            <person name="Zhang Y.Q."/>
            <person name="Mitsuda N."/>
            <person name="Wang M."/>
            <person name="Liu G.H."/>
            <person name="Pecoraro L."/>
            <person name="Huang H.X."/>
            <person name="Xiao X.J."/>
            <person name="Lin M."/>
            <person name="Wu X.Y."/>
            <person name="Wu W.L."/>
            <person name="Chen Y.Y."/>
            <person name="Chang S.B."/>
            <person name="Sakamoto S."/>
            <person name="Ohme-Takagi M."/>
            <person name="Yagi M."/>
            <person name="Zeng S.J."/>
            <person name="Shen C.Y."/>
            <person name="Yeh C.M."/>
            <person name="Luo Y.B."/>
            <person name="Tsai W.C."/>
            <person name="Van de Peer Y."/>
            <person name="Liu Z.J."/>
        </authorList>
    </citation>
    <scope>NUCLEOTIDE SEQUENCE [LARGE SCALE GENOMIC DNA]</scope>
    <source>
        <tissue evidence="3">The whole plant</tissue>
    </source>
</reference>
<dbReference type="OrthoDB" id="1848122at2759"/>
<gene>
    <name evidence="3" type="primary">PCMP-H31</name>
    <name evidence="3" type="ORF">MA16_Dca016053</name>
</gene>
<keyword evidence="1" id="KW-0677">Repeat</keyword>
<sequence length="822" mass="89532">MLLLPGPLKTNLPSLSFFVESHLQTIWTSTVLRQYLRLLSHSPALPCIINVDQNSRISPFIKDSTATVLFSEETCIHFLSFCKSMTSSKPGTCVHSPIIKLGLDRHLYICNNLLSFYSKHGQANIAHKLFEEMRYRDIVSWTATISAFVQSGNDEEALWLYQQMLFAGLVPNHFTLSSIMRCAASVRDFDLGMSHHAVILKRGFRSNYVLEGVLLDFYSKCGMFDDACLVFELMTDRDTVSWTTMISALVQAEDWNKTVGIYIAMLRDGVFPNEFTFSKLLTACCNLDSRLGELVHAHVILLGIELNLAVKTALVNMYSKCSNMINATKTLHLTSDFDTLLWTAIISGYARAGDCSRAVASFQEMQTSAAFPPNSFTYTALLNASSLSTLPELGKVFHCLVVKAGIEHDVSVGNAIVDLYSKCSPQLEDAMNAFEEISSPNVVSWTALISGLVRHGEDSTAMAALTEMQAAGVKPNSFTLSTILTDLSSAEGPAHAQKLHTVALKTNLDTRDITVGNSLVAAYAKLGRPIDAGKVFDDVSHRDVYTYTSLAKGLNQAGLHGQVLSLIRPMRAELTSIDGFSIASFLSAAAGLCAAKCGRQLHCYSLKSGLSVSISVLNGLVDMYSKCGCIAEARAIFASIQQPNVVSWNGLMSGLASNGCFANALSTFEDMIMAGVLPDSVTFLIALYACSHGGLVDLGMDYFNSMEEQFGLVPGEDHYVCLVDMLGRAGRLEAAAEAIETMVHQPGALIYKTLLGCCRLHGNVAMGEWAASQAMELDPLDSAVYVLLAGMYDDAGRVEFGEEIRKMMRARGATKSPGRSWM</sequence>
<dbReference type="PANTHER" id="PTHR47926">
    <property type="entry name" value="PENTATRICOPEPTIDE REPEAT-CONTAINING PROTEIN"/>
    <property type="match status" value="1"/>
</dbReference>
<evidence type="ECO:0000313" key="3">
    <source>
        <dbReference type="EMBL" id="PKU61857.1"/>
    </source>
</evidence>
<feature type="repeat" description="PPR" evidence="2">
    <location>
        <begin position="644"/>
        <end position="678"/>
    </location>
</feature>